<protein>
    <submittedName>
        <fullName evidence="1">Transcriptional regulator</fullName>
    </submittedName>
</protein>
<dbReference type="EMBL" id="CP006868">
    <property type="protein sequence ID" value="UXD21086.1"/>
    <property type="molecule type" value="Genomic_DNA"/>
</dbReference>
<name>A0A977KA32_9CREN</name>
<sequence>MPYRGISWAAEVLRRLKGVDFPVTKDVLKEKLQGLYWKGIPIEKLLDEIEVNEFHTPAEVLHYLAEAARKLEQKGEVTGKGRVGISWAAEVLRRLKGTDFPVKKEELKEKLKGLYWRGIPIEVLLDRIEKDEFETPAELLHYLAEAARKLEEKGFVAEASA</sequence>
<reference evidence="1" key="1">
    <citation type="submission" date="2013-11" db="EMBL/GenBank/DDBJ databases">
        <title>Comparative genomics of Ignicoccus.</title>
        <authorList>
            <person name="Podar M."/>
        </authorList>
    </citation>
    <scope>NUCLEOTIDE SEQUENCE</scope>
    <source>
        <strain evidence="1">DSM 13166</strain>
    </source>
</reference>
<dbReference type="KEGG" id="ipc:IPA_00010"/>
<keyword evidence="2" id="KW-1185">Reference proteome</keyword>
<organism evidence="1 2">
    <name type="scientific">Ignicoccus pacificus DSM 13166</name>
    <dbReference type="NCBI Taxonomy" id="940294"/>
    <lineage>
        <taxon>Archaea</taxon>
        <taxon>Thermoproteota</taxon>
        <taxon>Thermoprotei</taxon>
        <taxon>Desulfurococcales</taxon>
        <taxon>Desulfurococcaceae</taxon>
        <taxon>Ignicoccus</taxon>
    </lineage>
</organism>
<proteinExistence type="predicted"/>
<dbReference type="AlphaFoldDB" id="A0A977KA32"/>
<evidence type="ECO:0000313" key="2">
    <source>
        <dbReference type="Proteomes" id="UP001063698"/>
    </source>
</evidence>
<dbReference type="Pfam" id="PF11387">
    <property type="entry name" value="DUF2795"/>
    <property type="match status" value="2"/>
</dbReference>
<evidence type="ECO:0000313" key="1">
    <source>
        <dbReference type="EMBL" id="UXD21086.1"/>
    </source>
</evidence>
<accession>A0A977KA32</accession>
<gene>
    <name evidence="1" type="ORF">IPA_00010</name>
</gene>
<dbReference type="Proteomes" id="UP001063698">
    <property type="component" value="Chromosome"/>
</dbReference>
<dbReference type="InterPro" id="IPR021527">
    <property type="entry name" value="DUF2795"/>
</dbReference>